<dbReference type="EMBL" id="CP031933">
    <property type="protein sequence ID" value="AYE37688.2"/>
    <property type="molecule type" value="Genomic_DNA"/>
</dbReference>
<name>A0A386PR21_9LACO</name>
<organism evidence="1 2">
    <name type="scientific">Companilactobacillus zhachilii</name>
    <dbReference type="NCBI Taxonomy" id="2304606"/>
    <lineage>
        <taxon>Bacteria</taxon>
        <taxon>Bacillati</taxon>
        <taxon>Bacillota</taxon>
        <taxon>Bacilli</taxon>
        <taxon>Lactobacillales</taxon>
        <taxon>Lactobacillaceae</taxon>
        <taxon>Companilactobacillus</taxon>
    </lineage>
</organism>
<dbReference type="KEGG" id="lzh:D1B17_03035"/>
<sequence>MILKIELENQKFLDIEFDDAAYISGPNQKQLWKIFRSLYYYFNKNPKLTENIYGDNKIELILDGHPLSVKNNDFYFINNRDSIYGQMVYKKDSLLFDLLNSLSDDLGIDRSIEKINDEHLQLEITVQKLLDVYSNNLRVEFQDLSYFDFLKNNLLMGYESDDDSYPLEFMDTETLLDEYLNFLEFKLKDNGNPVWLVLYNLDNFISLEDKHSFLIKVKRLMTNYDLKLLYLGNTLNSVPIEISDIDKIVVSADNFHQLLPCEEFLHSVKLHYPNEFNLTETEFSKAVGRIAPFIGSSEKSFISSKDLVLLKVVNDILGYETSFDLKNQLLTKAETEFLKD</sequence>
<dbReference type="RefSeq" id="WP_137432125.1">
    <property type="nucleotide sequence ID" value="NZ_CP031933.2"/>
</dbReference>
<proteinExistence type="predicted"/>
<accession>A0A386PR21</accession>
<keyword evidence="2" id="KW-1185">Reference proteome</keyword>
<dbReference type="Proteomes" id="UP000267208">
    <property type="component" value="Chromosome"/>
</dbReference>
<protein>
    <recommendedName>
        <fullName evidence="3">CRISPR-associated protein Cas7</fullName>
    </recommendedName>
</protein>
<dbReference type="OrthoDB" id="2181410at2"/>
<gene>
    <name evidence="1" type="ORF">D1B17_03035</name>
</gene>
<dbReference type="AlphaFoldDB" id="A0A386PR21"/>
<evidence type="ECO:0008006" key="3">
    <source>
        <dbReference type="Google" id="ProtNLM"/>
    </source>
</evidence>
<evidence type="ECO:0000313" key="2">
    <source>
        <dbReference type="Proteomes" id="UP000267208"/>
    </source>
</evidence>
<reference evidence="2" key="1">
    <citation type="submission" date="2018-08" db="EMBL/GenBank/DDBJ databases">
        <title>Genome of Lactobacillus sp. HBUAS52074.</title>
        <authorList>
            <person name="Guo Z."/>
            <person name="Zhang Z.D."/>
        </authorList>
    </citation>
    <scope>NUCLEOTIDE SEQUENCE [LARGE SCALE GENOMIC DNA]</scope>
    <source>
        <strain evidence="2">HBUAS52074</strain>
    </source>
</reference>
<evidence type="ECO:0000313" key="1">
    <source>
        <dbReference type="EMBL" id="AYE37688.2"/>
    </source>
</evidence>